<dbReference type="InterPro" id="IPR051537">
    <property type="entry name" value="DNA_Adenine_Mtase"/>
</dbReference>
<sequence>MARKETVTDLWVSKLLEEARIPFYPQGSNIKEIATALKTASKSGTGKSGFPEYTAVIKDFLLVIEDKADIAKHEKKTKNNTLADDKDAVVNYAVNGAIFYGKHLATHTNYKKILSIGISGDEKRHKISPFFIDERGYHTKLPEIETLISFNEQNIDEYYIKEILKERTDFEKTTAEILREAQSLHEDLRNYGSIQDKDKPLVVSGILLALREIEYRNFDINNLIGDKKKTDGQKIYNAIKDNLARANVSPEVKKDKLLTQFAVIKDTAKINEVNVGLGKTPLKHYTEFLYKSIYQNIRYNTSAEDFLGRFYGEFMSYSGGDGQALGIILTPRHITELFCNLADLKPNDKVFDPCCGTAGFLIAAMHNMLLKAKTLDEKNDIKKKQLFGIEIQSYMFTIATTNMILRGDGKSNLYNKDFLNENPFDLQKEGYTVGMMNPPYSQGSKQNPDLYEIAFTEHLLNSVTEGGKVIVIVPQSSMTGKTTEEKNIKTNILKKHTLEGVITLNKNTFYGVGTNPCIAIFTAHIPHSENKVCKFINFEDDGYEVAKHIGLVDNGSAKDKKQHLLDVWFGRVESDTKFCVKTTIEADDEWLHSFYYFNDEIPSDEDFRNTIADYITFEVNMITHGRGYLFCFDDEKVKEQYPKYKNHLSLKVAKEDGDYSE</sequence>
<evidence type="ECO:0000256" key="1">
    <source>
        <dbReference type="ARBA" id="ARBA00006594"/>
    </source>
</evidence>
<dbReference type="Proteomes" id="UP000042527">
    <property type="component" value="Unassembled WGS sequence"/>
</dbReference>
<evidence type="ECO:0000256" key="3">
    <source>
        <dbReference type="ARBA" id="ARBA00022603"/>
    </source>
</evidence>
<dbReference type="EC" id="2.1.1.72" evidence="2"/>
<dbReference type="RefSeq" id="WP_044634566.1">
    <property type="nucleotide sequence ID" value="NZ_CDNC01000012.1"/>
</dbReference>
<accession>A0A0B7GXJ3</accession>
<dbReference type="AlphaFoldDB" id="A0A0B7GXJ3"/>
<evidence type="ECO:0000259" key="8">
    <source>
        <dbReference type="Pfam" id="PF02384"/>
    </source>
</evidence>
<feature type="domain" description="DNA methylase adenine-specific" evidence="8">
    <location>
        <begin position="303"/>
        <end position="585"/>
    </location>
</feature>
<protein>
    <recommendedName>
        <fullName evidence="2">site-specific DNA-methyltransferase (adenine-specific)</fullName>
        <ecNumber evidence="2">2.1.1.72</ecNumber>
    </recommendedName>
</protein>
<evidence type="ECO:0000256" key="2">
    <source>
        <dbReference type="ARBA" id="ARBA00011900"/>
    </source>
</evidence>
<organism evidence="9 10">
    <name type="scientific">Treponema phagedenis</name>
    <dbReference type="NCBI Taxonomy" id="162"/>
    <lineage>
        <taxon>Bacteria</taxon>
        <taxon>Pseudomonadati</taxon>
        <taxon>Spirochaetota</taxon>
        <taxon>Spirochaetia</taxon>
        <taxon>Spirochaetales</taxon>
        <taxon>Treponemataceae</taxon>
        <taxon>Treponema</taxon>
    </lineage>
</organism>
<dbReference type="GO" id="GO:0009307">
    <property type="term" value="P:DNA restriction-modification system"/>
    <property type="evidence" value="ECO:0007669"/>
    <property type="project" value="UniProtKB-KW"/>
</dbReference>
<dbReference type="InterPro" id="IPR029063">
    <property type="entry name" value="SAM-dependent_MTases_sf"/>
</dbReference>
<proteinExistence type="inferred from homology"/>
<dbReference type="GO" id="GO:0003677">
    <property type="term" value="F:DNA binding"/>
    <property type="evidence" value="ECO:0007669"/>
    <property type="project" value="InterPro"/>
</dbReference>
<evidence type="ECO:0000256" key="4">
    <source>
        <dbReference type="ARBA" id="ARBA00022679"/>
    </source>
</evidence>
<keyword evidence="6" id="KW-0680">Restriction system</keyword>
<dbReference type="EMBL" id="CDNC01000012">
    <property type="protein sequence ID" value="CEM61660.1"/>
    <property type="molecule type" value="Genomic_DNA"/>
</dbReference>
<dbReference type="SUPFAM" id="SSF53335">
    <property type="entry name" value="S-adenosyl-L-methionine-dependent methyltransferases"/>
    <property type="match status" value="1"/>
</dbReference>
<dbReference type="GO" id="GO:0032259">
    <property type="term" value="P:methylation"/>
    <property type="evidence" value="ECO:0007669"/>
    <property type="project" value="UniProtKB-KW"/>
</dbReference>
<evidence type="ECO:0000256" key="6">
    <source>
        <dbReference type="ARBA" id="ARBA00022747"/>
    </source>
</evidence>
<evidence type="ECO:0000256" key="5">
    <source>
        <dbReference type="ARBA" id="ARBA00022691"/>
    </source>
</evidence>
<evidence type="ECO:0000313" key="9">
    <source>
        <dbReference type="EMBL" id="CEM61660.1"/>
    </source>
</evidence>
<dbReference type="GO" id="GO:0009007">
    <property type="term" value="F:site-specific DNA-methyltransferase (adenine-specific) activity"/>
    <property type="evidence" value="ECO:0007669"/>
    <property type="project" value="UniProtKB-EC"/>
</dbReference>
<dbReference type="OrthoDB" id="9814572at2"/>
<dbReference type="PANTHER" id="PTHR42933:SF1">
    <property type="entry name" value="SITE-SPECIFIC DNA-METHYLTRANSFERASE (ADENINE-SPECIFIC)"/>
    <property type="match status" value="1"/>
</dbReference>
<name>A0A0B7GXJ3_TREPH</name>
<dbReference type="PANTHER" id="PTHR42933">
    <property type="entry name" value="SLR6095 PROTEIN"/>
    <property type="match status" value="1"/>
</dbReference>
<keyword evidence="3 9" id="KW-0489">Methyltransferase</keyword>
<keyword evidence="4 9" id="KW-0808">Transferase</keyword>
<dbReference type="PRINTS" id="PR00507">
    <property type="entry name" value="N12N6MTFRASE"/>
</dbReference>
<dbReference type="InterPro" id="IPR003356">
    <property type="entry name" value="DNA_methylase_A-5"/>
</dbReference>
<dbReference type="Pfam" id="PF02384">
    <property type="entry name" value="N6_Mtase"/>
    <property type="match status" value="1"/>
</dbReference>
<dbReference type="GO" id="GO:0016787">
    <property type="term" value="F:hydrolase activity"/>
    <property type="evidence" value="ECO:0007669"/>
    <property type="project" value="UniProtKB-KW"/>
</dbReference>
<comment type="similarity">
    <text evidence="1">Belongs to the N(4)/N(6)-methyltransferase family.</text>
</comment>
<gene>
    <name evidence="9" type="primary">bcgIA</name>
    <name evidence="9" type="ORF">TPHV1_20197</name>
</gene>
<comment type="catalytic activity">
    <reaction evidence="7">
        <text>a 2'-deoxyadenosine in DNA + S-adenosyl-L-methionine = an N(6)-methyl-2'-deoxyadenosine in DNA + S-adenosyl-L-homocysteine + H(+)</text>
        <dbReference type="Rhea" id="RHEA:15197"/>
        <dbReference type="Rhea" id="RHEA-COMP:12418"/>
        <dbReference type="Rhea" id="RHEA-COMP:12419"/>
        <dbReference type="ChEBI" id="CHEBI:15378"/>
        <dbReference type="ChEBI" id="CHEBI:57856"/>
        <dbReference type="ChEBI" id="CHEBI:59789"/>
        <dbReference type="ChEBI" id="CHEBI:90615"/>
        <dbReference type="ChEBI" id="CHEBI:90616"/>
        <dbReference type="EC" id="2.1.1.72"/>
    </reaction>
</comment>
<dbReference type="GO" id="GO:0008170">
    <property type="term" value="F:N-methyltransferase activity"/>
    <property type="evidence" value="ECO:0007669"/>
    <property type="project" value="InterPro"/>
</dbReference>
<keyword evidence="9" id="KW-0378">Hydrolase</keyword>
<keyword evidence="10" id="KW-1185">Reference proteome</keyword>
<keyword evidence="5" id="KW-0949">S-adenosyl-L-methionine</keyword>
<dbReference type="Gene3D" id="3.40.50.150">
    <property type="entry name" value="Vaccinia Virus protein VP39"/>
    <property type="match status" value="1"/>
</dbReference>
<evidence type="ECO:0000256" key="7">
    <source>
        <dbReference type="ARBA" id="ARBA00047942"/>
    </source>
</evidence>
<dbReference type="REBASE" id="128787">
    <property type="entry name" value="TphV1ORF20197P"/>
</dbReference>
<reference evidence="10" key="1">
    <citation type="submission" date="2015-01" db="EMBL/GenBank/DDBJ databases">
        <authorList>
            <person name="Manzoor Shahid"/>
            <person name="Zubair Saima"/>
        </authorList>
    </citation>
    <scope>NUCLEOTIDE SEQUENCE [LARGE SCALE GENOMIC DNA]</scope>
    <source>
        <strain evidence="10">V1</strain>
    </source>
</reference>
<evidence type="ECO:0000313" key="10">
    <source>
        <dbReference type="Proteomes" id="UP000042527"/>
    </source>
</evidence>